<dbReference type="Proteomes" id="UP000092154">
    <property type="component" value="Unassembled WGS sequence"/>
</dbReference>
<dbReference type="Gene3D" id="1.25.40.10">
    <property type="entry name" value="Tetratricopeptide repeat domain"/>
    <property type="match status" value="1"/>
</dbReference>
<dbReference type="InterPro" id="IPR011990">
    <property type="entry name" value="TPR-like_helical_dom_sf"/>
</dbReference>
<dbReference type="GO" id="GO:0005525">
    <property type="term" value="F:GTP binding"/>
    <property type="evidence" value="ECO:0007669"/>
    <property type="project" value="InterPro"/>
</dbReference>
<reference evidence="3 4" key="1">
    <citation type="submission" date="2016-06" db="EMBL/GenBank/DDBJ databases">
        <title>Comparative genomics of the ectomycorrhizal sister species Rhizopogon vinicolor and Rhizopogon vesiculosus (Basidiomycota: Boletales) reveals a divergence of the mating type B locus.</title>
        <authorList>
            <consortium name="DOE Joint Genome Institute"/>
            <person name="Mujic A.B."/>
            <person name="Kuo A."/>
            <person name="Tritt A."/>
            <person name="Lipzen A."/>
            <person name="Chen C."/>
            <person name="Johnson J."/>
            <person name="Sharma A."/>
            <person name="Barry K."/>
            <person name="Grigoriev I.V."/>
            <person name="Spatafora J.W."/>
        </authorList>
    </citation>
    <scope>NUCLEOTIDE SEQUENCE [LARGE SCALE GENOMIC DNA]</scope>
    <source>
        <strain evidence="3 4">AM-OR11-026</strain>
    </source>
</reference>
<dbReference type="STRING" id="1314800.A0A1B7MGG2"/>
<gene>
    <name evidence="3" type="ORF">K503DRAFT_870523</name>
</gene>
<dbReference type="Pfam" id="PF01926">
    <property type="entry name" value="MMR_HSR1"/>
    <property type="match status" value="1"/>
</dbReference>
<dbReference type="InterPro" id="IPR027417">
    <property type="entry name" value="P-loop_NTPase"/>
</dbReference>
<dbReference type="EMBL" id="KV449285">
    <property type="protein sequence ID" value="OAX31696.1"/>
    <property type="molecule type" value="Genomic_DNA"/>
</dbReference>
<feature type="region of interest" description="Disordered" evidence="1">
    <location>
        <begin position="485"/>
        <end position="508"/>
    </location>
</feature>
<sequence>MLNNGYLSLEVINGTNLYVPSERTPAGFHVIVSTPHSQWNTAVKAAMVDHSVPWNETLAMWAQPLMFPRWLMPIFPKKSKAVQLEIRASFEHGCLGRGELLGTFQTTLEELLLHAGKQFEIGLPVISAQCPSLLLKVERSKAPRLPARTASNTQQSSGFHSVIGRITDKAHEAYTLYRRSDNPKYLDSAIQDFQEVLTECPKGHPHRGAALSNLAHAITSGFTKGVRADIDHAISLFRRALEHHHGEHPDHPLSILNLSKALHLRHSMGKNSADLHEAVVLCHSLLPLCLKDSHLHLHAIEQCNALPRNPSDESIMLRRIVLEHCQPRHPHRTRSLNRLARDLYARFEQSGNIDHINEAVQLSREALTSCPADGERSFYLSILSYYILKRFRHFRYTGDIEECISLNREALALCPPGHSAHERSLKYLAKALKARYDEYGNIVDFQEAMQLSRATHDVGSWNSGTLPHPSEYSGVYLDLERGPLTCTPEPEEEQRQPPLKSLMSDHQTQPRARNIVIFGEAGSGKSSVINAITQSHRAETSSSAAGCTFRYQRHGVEISGENFVLYDTVGLDEGTAGTVPAAEAEENLKSLLRELVGSGSNGISLLVYCVRSVRVSRALLRNYNLFYSAICRKKVPVVIVVTGLENQESTMDSWWDTNGMVFKKFGMYFEDHACVTTLRDSPDIPDVFAHRITESRDILRGLILNNCSEYTEHDQR</sequence>
<organism evidence="3 4">
    <name type="scientific">Rhizopogon vinicolor AM-OR11-026</name>
    <dbReference type="NCBI Taxonomy" id="1314800"/>
    <lineage>
        <taxon>Eukaryota</taxon>
        <taxon>Fungi</taxon>
        <taxon>Dikarya</taxon>
        <taxon>Basidiomycota</taxon>
        <taxon>Agaricomycotina</taxon>
        <taxon>Agaricomycetes</taxon>
        <taxon>Agaricomycetidae</taxon>
        <taxon>Boletales</taxon>
        <taxon>Suillineae</taxon>
        <taxon>Rhizopogonaceae</taxon>
        <taxon>Rhizopogon</taxon>
    </lineage>
</organism>
<dbReference type="AlphaFoldDB" id="A0A1B7MGG2"/>
<name>A0A1B7MGG2_9AGAM</name>
<dbReference type="SUPFAM" id="SSF52540">
    <property type="entry name" value="P-loop containing nucleoside triphosphate hydrolases"/>
    <property type="match status" value="1"/>
</dbReference>
<dbReference type="InterPro" id="IPR006073">
    <property type="entry name" value="GTP-bd"/>
</dbReference>
<protein>
    <recommendedName>
        <fullName evidence="2">G domain-containing protein</fullName>
    </recommendedName>
</protein>
<dbReference type="InParanoid" id="A0A1B7MGG2"/>
<evidence type="ECO:0000259" key="2">
    <source>
        <dbReference type="Pfam" id="PF01926"/>
    </source>
</evidence>
<accession>A0A1B7MGG2</accession>
<evidence type="ECO:0000313" key="4">
    <source>
        <dbReference type="Proteomes" id="UP000092154"/>
    </source>
</evidence>
<evidence type="ECO:0000256" key="1">
    <source>
        <dbReference type="SAM" id="MobiDB-lite"/>
    </source>
</evidence>
<dbReference type="OrthoDB" id="3598281at2759"/>
<dbReference type="CDD" id="cd00882">
    <property type="entry name" value="Ras_like_GTPase"/>
    <property type="match status" value="1"/>
</dbReference>
<feature type="domain" description="G" evidence="2">
    <location>
        <begin position="515"/>
        <end position="611"/>
    </location>
</feature>
<dbReference type="Gene3D" id="3.40.50.300">
    <property type="entry name" value="P-loop containing nucleotide triphosphate hydrolases"/>
    <property type="match status" value="1"/>
</dbReference>
<keyword evidence="4" id="KW-1185">Reference proteome</keyword>
<proteinExistence type="predicted"/>
<evidence type="ECO:0000313" key="3">
    <source>
        <dbReference type="EMBL" id="OAX31696.1"/>
    </source>
</evidence>